<accession>A0AAV5RHI9</accession>
<evidence type="ECO:0000256" key="4">
    <source>
        <dbReference type="ARBA" id="ARBA00022840"/>
    </source>
</evidence>
<dbReference type="Pfam" id="PF13193">
    <property type="entry name" value="AMP-binding_C"/>
    <property type="match status" value="1"/>
</dbReference>
<dbReference type="InterPro" id="IPR045310">
    <property type="entry name" value="Pcs60-like"/>
</dbReference>
<comment type="similarity">
    <text evidence="1">Belongs to the ATP-dependent AMP-binding enzyme family.</text>
</comment>
<dbReference type="Pfam" id="PF00501">
    <property type="entry name" value="AMP-binding"/>
    <property type="match status" value="1"/>
</dbReference>
<evidence type="ECO:0000313" key="8">
    <source>
        <dbReference type="Proteomes" id="UP001362899"/>
    </source>
</evidence>
<dbReference type="InterPro" id="IPR025110">
    <property type="entry name" value="AMP-bd_C"/>
</dbReference>
<dbReference type="Proteomes" id="UP001362899">
    <property type="component" value="Unassembled WGS sequence"/>
</dbReference>
<keyword evidence="8" id="KW-1185">Reference proteome</keyword>
<comment type="caution">
    <text evidence="7">The sequence shown here is derived from an EMBL/GenBank/DDBJ whole genome shotgun (WGS) entry which is preliminary data.</text>
</comment>
<dbReference type="FunFam" id="3.30.300.30:FF:000007">
    <property type="entry name" value="4-coumarate--CoA ligase 2"/>
    <property type="match status" value="1"/>
</dbReference>
<evidence type="ECO:0000259" key="6">
    <source>
        <dbReference type="Pfam" id="PF13193"/>
    </source>
</evidence>
<gene>
    <name evidence="7" type="ORF">DASB73_018230</name>
</gene>
<dbReference type="PANTHER" id="PTHR43201:SF5">
    <property type="entry name" value="MEDIUM-CHAIN ACYL-COA LIGASE ACSF2, MITOCHONDRIAL"/>
    <property type="match status" value="1"/>
</dbReference>
<dbReference type="AlphaFoldDB" id="A0AAV5RHI9"/>
<evidence type="ECO:0000256" key="3">
    <source>
        <dbReference type="ARBA" id="ARBA00022741"/>
    </source>
</evidence>
<feature type="domain" description="AMP-dependent synthetase/ligase" evidence="5">
    <location>
        <begin position="18"/>
        <end position="370"/>
    </location>
</feature>
<keyword evidence="3" id="KW-0547">Nucleotide-binding</keyword>
<dbReference type="GO" id="GO:0031956">
    <property type="term" value="F:medium-chain fatty acid-CoA ligase activity"/>
    <property type="evidence" value="ECO:0007669"/>
    <property type="project" value="TreeGrafter"/>
</dbReference>
<protein>
    <submittedName>
        <fullName evidence="7">Pcs60 protein</fullName>
    </submittedName>
</protein>
<dbReference type="InterPro" id="IPR045851">
    <property type="entry name" value="AMP-bd_C_sf"/>
</dbReference>
<evidence type="ECO:0000313" key="7">
    <source>
        <dbReference type="EMBL" id="GMM50865.1"/>
    </source>
</evidence>
<dbReference type="Gene3D" id="3.40.50.12780">
    <property type="entry name" value="N-terminal domain of ligase-like"/>
    <property type="match status" value="1"/>
</dbReference>
<dbReference type="PANTHER" id="PTHR43201">
    <property type="entry name" value="ACYL-COA SYNTHETASE"/>
    <property type="match status" value="1"/>
</dbReference>
<dbReference type="CDD" id="cd05926">
    <property type="entry name" value="FACL_fum10p_like"/>
    <property type="match status" value="1"/>
</dbReference>
<organism evidence="7 8">
    <name type="scientific">Starmerella bacillaris</name>
    <name type="common">Yeast</name>
    <name type="synonym">Candida zemplinina</name>
    <dbReference type="NCBI Taxonomy" id="1247836"/>
    <lineage>
        <taxon>Eukaryota</taxon>
        <taxon>Fungi</taxon>
        <taxon>Dikarya</taxon>
        <taxon>Ascomycota</taxon>
        <taxon>Saccharomycotina</taxon>
        <taxon>Dipodascomycetes</taxon>
        <taxon>Dipodascales</taxon>
        <taxon>Trichomonascaceae</taxon>
        <taxon>Starmerella</taxon>
    </lineage>
</organism>
<dbReference type="PROSITE" id="PS00455">
    <property type="entry name" value="AMP_BINDING"/>
    <property type="match status" value="1"/>
</dbReference>
<feature type="domain" description="AMP-binding enzyme C-terminal" evidence="6">
    <location>
        <begin position="422"/>
        <end position="497"/>
    </location>
</feature>
<dbReference type="GO" id="GO:0005524">
    <property type="term" value="F:ATP binding"/>
    <property type="evidence" value="ECO:0007669"/>
    <property type="project" value="UniProtKB-KW"/>
</dbReference>
<dbReference type="InterPro" id="IPR020845">
    <property type="entry name" value="AMP-binding_CS"/>
</dbReference>
<sequence length="510" mass="55536">MTILEDLLSNVPKQNQAIIIPDGGPELNFEQLLSVIDQFKQDLAALGGGKLLGAQDAVSISLVNSLEYVVSFLAVAGNSLIAAPLNPNYKQSEFEFFIEDMKSKLLIVPKGSVKDNYAAVAAARTFKTAIAEVAWDGKKVAIELVETGSGLDAEKPLRASGRDDIAFVLHTSGTTGRPKAVPLLQRNMLASVRNIIGCYRLTQTDVSYLVMPLFHVHGLICGLFAALSAGGSVIIPSKFSASSFWTHWQQHGATWYTAVPTIHQILLKHDLPKEQPKIRFIRSCSSSLAPSVFAELEAKLKAPVLEAYAMTEACHQMTSNNLPPDVRKPGTVGIGHGVEVVILDDKDNVLPPHQEGEISIRGKNVTPGYLNNPKANAESFTKVFNYFRTGDQGKLDDDGLLIITGRIKELINRGGEKISPIELDSVMLSYPDVSEAVSFGVPDEMYGQQVNAVIVLKPGTTATQEDIQKYMSEKVAKYKVPVKVFFTDVMPKTATGKIQRRIIAEKFASN</sequence>
<keyword evidence="2" id="KW-0436">Ligase</keyword>
<proteinExistence type="inferred from homology"/>
<dbReference type="Gene3D" id="3.30.300.30">
    <property type="match status" value="1"/>
</dbReference>
<reference evidence="7 8" key="1">
    <citation type="journal article" date="2023" name="Elife">
        <title>Identification of key yeast species and microbe-microbe interactions impacting larval growth of Drosophila in the wild.</title>
        <authorList>
            <person name="Mure A."/>
            <person name="Sugiura Y."/>
            <person name="Maeda R."/>
            <person name="Honda K."/>
            <person name="Sakurai N."/>
            <person name="Takahashi Y."/>
            <person name="Watada M."/>
            <person name="Katoh T."/>
            <person name="Gotoh A."/>
            <person name="Gotoh Y."/>
            <person name="Taniguchi I."/>
            <person name="Nakamura K."/>
            <person name="Hayashi T."/>
            <person name="Katayama T."/>
            <person name="Uemura T."/>
            <person name="Hattori Y."/>
        </authorList>
    </citation>
    <scope>NUCLEOTIDE SEQUENCE [LARGE SCALE GENOMIC DNA]</scope>
    <source>
        <strain evidence="7 8">SB-73</strain>
    </source>
</reference>
<dbReference type="InterPro" id="IPR000873">
    <property type="entry name" value="AMP-dep_synth/lig_dom"/>
</dbReference>
<dbReference type="SUPFAM" id="SSF56801">
    <property type="entry name" value="Acetyl-CoA synthetase-like"/>
    <property type="match status" value="1"/>
</dbReference>
<evidence type="ECO:0000256" key="2">
    <source>
        <dbReference type="ARBA" id="ARBA00022598"/>
    </source>
</evidence>
<keyword evidence="4" id="KW-0067">ATP-binding</keyword>
<evidence type="ECO:0000256" key="1">
    <source>
        <dbReference type="ARBA" id="ARBA00006432"/>
    </source>
</evidence>
<evidence type="ECO:0000259" key="5">
    <source>
        <dbReference type="Pfam" id="PF00501"/>
    </source>
</evidence>
<name>A0AAV5RHI9_STABA</name>
<dbReference type="EMBL" id="BTGC01000003">
    <property type="protein sequence ID" value="GMM50865.1"/>
    <property type="molecule type" value="Genomic_DNA"/>
</dbReference>
<dbReference type="GO" id="GO:0006631">
    <property type="term" value="P:fatty acid metabolic process"/>
    <property type="evidence" value="ECO:0007669"/>
    <property type="project" value="TreeGrafter"/>
</dbReference>
<dbReference type="InterPro" id="IPR042099">
    <property type="entry name" value="ANL_N_sf"/>
</dbReference>